<name>A0ABN8PPB0_9CNID</name>
<keyword evidence="5" id="KW-1185">Reference proteome</keyword>
<sequence length="146" mass="16555">MSAHPAETCKVLYSEPFRSKRKKIITVYGADNSRLETVRARCISNADRKVTYRKVSAQCDKTIDTAWYRFKGVEGTRMPTSCPPKYKCNTNAPGWLKGGHLSVEYGQVTRKACFHRSNCCSLSTNIKVRNCGSYYVQHLKSTGNCW</sequence>
<organism evidence="4 5">
    <name type="scientific">Porites evermanni</name>
    <dbReference type="NCBI Taxonomy" id="104178"/>
    <lineage>
        <taxon>Eukaryota</taxon>
        <taxon>Metazoa</taxon>
        <taxon>Cnidaria</taxon>
        <taxon>Anthozoa</taxon>
        <taxon>Hexacorallia</taxon>
        <taxon>Scleractinia</taxon>
        <taxon>Fungiina</taxon>
        <taxon>Poritidae</taxon>
        <taxon>Porites</taxon>
    </lineage>
</organism>
<gene>
    <name evidence="4" type="ORF">PEVE_00043492</name>
</gene>
<dbReference type="Pfam" id="PF23283">
    <property type="entry name" value="D8C_UMOD"/>
    <property type="match status" value="1"/>
</dbReference>
<accession>A0ABN8PPB0</accession>
<feature type="domain" description="UMOD/GP2/OIT3-like D8C" evidence="3">
    <location>
        <begin position="75"/>
        <end position="141"/>
    </location>
</feature>
<proteinExistence type="predicted"/>
<comment type="caution">
    <text evidence="4">The sequence shown here is derived from an EMBL/GenBank/DDBJ whole genome shotgun (WGS) entry which is preliminary data.</text>
</comment>
<keyword evidence="1" id="KW-0732">Signal</keyword>
<evidence type="ECO:0000313" key="4">
    <source>
        <dbReference type="EMBL" id="CAH3145347.1"/>
    </source>
</evidence>
<dbReference type="PANTHER" id="PTHR36191">
    <property type="entry name" value="ENDO/EXONUCLEASE/PHOSPHATASE DOMAIN-CONTAINING PROTEIN-RELATED"/>
    <property type="match status" value="1"/>
</dbReference>
<protein>
    <recommendedName>
        <fullName evidence="3">UMOD/GP2/OIT3-like D8C domain-containing protein</fullName>
    </recommendedName>
</protein>
<dbReference type="InterPro" id="IPR057774">
    <property type="entry name" value="D8C_UMOD/GP2/OIT3-like"/>
</dbReference>
<evidence type="ECO:0000256" key="1">
    <source>
        <dbReference type="ARBA" id="ARBA00022729"/>
    </source>
</evidence>
<evidence type="ECO:0000259" key="3">
    <source>
        <dbReference type="Pfam" id="PF23283"/>
    </source>
</evidence>
<dbReference type="Proteomes" id="UP001159427">
    <property type="component" value="Unassembled WGS sequence"/>
</dbReference>
<evidence type="ECO:0000313" key="5">
    <source>
        <dbReference type="Proteomes" id="UP001159427"/>
    </source>
</evidence>
<reference evidence="4 5" key="1">
    <citation type="submission" date="2022-05" db="EMBL/GenBank/DDBJ databases">
        <authorList>
            <consortium name="Genoscope - CEA"/>
            <person name="William W."/>
        </authorList>
    </citation>
    <scope>NUCLEOTIDE SEQUENCE [LARGE SCALE GENOMIC DNA]</scope>
</reference>
<dbReference type="PANTHER" id="PTHR36191:SF4">
    <property type="entry name" value="VWFD DOMAIN-CONTAINING PROTEIN"/>
    <property type="match status" value="1"/>
</dbReference>
<dbReference type="EMBL" id="CALNXI010000890">
    <property type="protein sequence ID" value="CAH3145347.1"/>
    <property type="molecule type" value="Genomic_DNA"/>
</dbReference>
<keyword evidence="2" id="KW-1015">Disulfide bond</keyword>
<evidence type="ECO:0000256" key="2">
    <source>
        <dbReference type="ARBA" id="ARBA00023157"/>
    </source>
</evidence>